<keyword evidence="2" id="KW-1185">Reference proteome</keyword>
<reference evidence="2" key="1">
    <citation type="submission" date="2018-11" db="EMBL/GenBank/DDBJ databases">
        <title>Proposal to divide the Flavobacteriaceae and reorganize its genera based on Amino Acid Identity values calculated from whole genome sequences.</title>
        <authorList>
            <person name="Nicholson A.C."/>
            <person name="Gulvik C.A."/>
            <person name="Whitney A.M."/>
            <person name="Humrighouse B.W."/>
            <person name="Bell M."/>
            <person name="Holmes B."/>
            <person name="Steigerwalt A.G."/>
            <person name="Villarma A."/>
            <person name="Sheth M."/>
            <person name="Batra D."/>
            <person name="Pryor J."/>
            <person name="Bernardet J.-F."/>
            <person name="Hugo C."/>
            <person name="Kampfer P."/>
            <person name="Newman J."/>
            <person name="McQuiston J.R."/>
        </authorList>
    </citation>
    <scope>NUCLEOTIDE SEQUENCE [LARGE SCALE GENOMIC DNA]</scope>
    <source>
        <strain evidence="2">G0229</strain>
    </source>
</reference>
<evidence type="ECO:0000313" key="2">
    <source>
        <dbReference type="Proteomes" id="UP000271193"/>
    </source>
</evidence>
<protein>
    <submittedName>
        <fullName evidence="1">Uncharacterized protein</fullName>
    </submittedName>
</protein>
<dbReference type="EMBL" id="CP033932">
    <property type="protein sequence ID" value="AZB26996.1"/>
    <property type="molecule type" value="Genomic_DNA"/>
</dbReference>
<dbReference type="AlphaFoldDB" id="A0A3G6TK10"/>
<gene>
    <name evidence="1" type="ORF">EG339_21605</name>
</gene>
<name>A0A3G6TK10_9FLAO</name>
<sequence length="72" mass="8411">MPFLFYAVQPFYIFSKLLPYIKYHDMIQWSVQSIAAFGHSEKHKFFISFYPCAGRKLSKTSSCTVFLTTGEE</sequence>
<accession>A0A3G6TK10</accession>
<organism evidence="1 2">
    <name type="scientific">Chryseobacterium bernardetii</name>
    <dbReference type="NCBI Taxonomy" id="1241978"/>
    <lineage>
        <taxon>Bacteria</taxon>
        <taxon>Pseudomonadati</taxon>
        <taxon>Bacteroidota</taxon>
        <taxon>Flavobacteriia</taxon>
        <taxon>Flavobacteriales</taxon>
        <taxon>Weeksellaceae</taxon>
        <taxon>Chryseobacterium group</taxon>
        <taxon>Chryseobacterium</taxon>
    </lineage>
</organism>
<evidence type="ECO:0000313" key="1">
    <source>
        <dbReference type="EMBL" id="AZB26996.1"/>
    </source>
</evidence>
<dbReference type="Proteomes" id="UP000271193">
    <property type="component" value="Chromosome"/>
</dbReference>
<proteinExistence type="predicted"/>
<dbReference type="KEGG" id="cben:EG339_21605"/>